<accession>A0A1Q8Q813</accession>
<name>A0A1Q8Q813_9BACI</name>
<gene>
    <name evidence="1" type="ORF">BTO30_05875</name>
</gene>
<evidence type="ECO:0000313" key="2">
    <source>
        <dbReference type="Proteomes" id="UP000185568"/>
    </source>
</evidence>
<dbReference type="Proteomes" id="UP000185568">
    <property type="component" value="Unassembled WGS sequence"/>
</dbReference>
<keyword evidence="2" id="KW-1185">Reference proteome</keyword>
<evidence type="ECO:0008006" key="3">
    <source>
        <dbReference type="Google" id="ProtNLM"/>
    </source>
</evidence>
<dbReference type="EMBL" id="MSDU01000008">
    <property type="protein sequence ID" value="OLN23487.1"/>
    <property type="molecule type" value="Genomic_DNA"/>
</dbReference>
<reference evidence="1 2" key="1">
    <citation type="submission" date="2016-12" db="EMBL/GenBank/DDBJ databases">
        <title>Domibacillus antri genome sequencing.</title>
        <authorList>
            <person name="Verma A."/>
            <person name="Krishnamurthi S."/>
        </authorList>
    </citation>
    <scope>NUCLEOTIDE SEQUENCE [LARGE SCALE GENOMIC DNA]</scope>
    <source>
        <strain evidence="1 2">XD80</strain>
    </source>
</reference>
<dbReference type="OrthoDB" id="2968056at2"/>
<dbReference type="RefSeq" id="WP_075397778.1">
    <property type="nucleotide sequence ID" value="NZ_MSDU01000008.1"/>
</dbReference>
<comment type="caution">
    <text evidence="1">The sequence shown here is derived from an EMBL/GenBank/DDBJ whole genome shotgun (WGS) entry which is preliminary data.</text>
</comment>
<dbReference type="STRING" id="1714264.BTO30_05875"/>
<evidence type="ECO:0000313" key="1">
    <source>
        <dbReference type="EMBL" id="OLN23487.1"/>
    </source>
</evidence>
<sequence length="149" mass="16542">MKRKIAGAALLYLLVYVNRDQPAVYYLFTGDFTFARTAYVYERHLGALLPSLHGQPDGAITPVNVSHTLKAERAGMVVRINKDDHSIVLQHNDGSETEIDGVYVNDFGLFEKVDEGAVIGEPAKESVHITRRKNGQVISKQRMGADEID</sequence>
<organism evidence="1 2">
    <name type="scientific">Domibacillus antri</name>
    <dbReference type="NCBI Taxonomy" id="1714264"/>
    <lineage>
        <taxon>Bacteria</taxon>
        <taxon>Bacillati</taxon>
        <taxon>Bacillota</taxon>
        <taxon>Bacilli</taxon>
        <taxon>Bacillales</taxon>
        <taxon>Bacillaceae</taxon>
        <taxon>Domibacillus</taxon>
    </lineage>
</organism>
<dbReference type="AlphaFoldDB" id="A0A1Q8Q813"/>
<protein>
    <recommendedName>
        <fullName evidence="3">Peptidase M23 domain-containing protein</fullName>
    </recommendedName>
</protein>
<proteinExistence type="predicted"/>